<name>A0A222ZKC1_9CAUD</name>
<dbReference type="EMBL" id="MF324907">
    <property type="protein sequence ID" value="ASR84742.1"/>
    <property type="molecule type" value="Genomic_DNA"/>
</dbReference>
<sequence>MNKRTADRIEKAFARATRDNYRCEFKIASDGAEDAAVMISRDGEHYTQVGLAYNWTVDTMVNNLNDAIAQERAKREDEAQRAEADRLAQPAGKRELDSFKSILGLIDYTLKQEQVVRERVAQRIADGATISSGTLDELTERSGKAVAARRAWGRVKRDESVKMTLAKLVEMTDQEIRFFNPNNSSSNAVNVMNAHEYRVWVEINQLARGIEHY</sequence>
<reference evidence="1 2" key="1">
    <citation type="submission" date="2017-06" db="EMBL/GenBank/DDBJ databases">
        <authorList>
            <person name="Farren J.M."/>
            <person name="Feneis A.M."/>
            <person name="Firkus N.C."/>
            <person name="Flanders A.H."/>
            <person name="Ford M.A."/>
            <person name="Greenwaldt M.E."/>
            <person name="Htoo L.P."/>
            <person name="Johnson E.S."/>
            <person name="Kubacki D.C."/>
            <person name="Lee D.S."/>
            <person name="Revie H.B."/>
            <person name="Rossin C."/>
            <person name="Schommer E.M."/>
            <person name="Schroeder K.A."/>
            <person name="Struss M.J."/>
            <person name="Tarras A.R."/>
            <person name="Troje M.P."/>
            <person name="Urick M.N."/>
            <person name="Williams B.R."/>
            <person name="Witt A.Y."/>
            <person name="Bonilla J.A."/>
            <person name="Klyczek K."/>
            <person name="Garlena R.A."/>
            <person name="Russell D.A."/>
            <person name="Pope W.H."/>
            <person name="Jacobs-Sera D."/>
            <person name="Hendrix R.W."/>
            <person name="Hatfull G.F."/>
        </authorList>
    </citation>
    <scope>NUCLEOTIDE SEQUENCE [LARGE SCALE GENOMIC DNA]</scope>
</reference>
<accession>A0A222ZKC1</accession>
<dbReference type="RefSeq" id="YP_009610011.1">
    <property type="nucleotide sequence ID" value="NC_041999.1"/>
</dbReference>
<dbReference type="KEGG" id="vg:40086097"/>
<protein>
    <submittedName>
        <fullName evidence="1">Uncharacterized protein</fullName>
    </submittedName>
</protein>
<dbReference type="OrthoDB" id="16063at10239"/>
<gene>
    <name evidence="1" type="primary">70</name>
    <name evidence="1" type="ORF">SEA_BEANS_70</name>
</gene>
<dbReference type="GeneID" id="40086097"/>
<evidence type="ECO:0000313" key="2">
    <source>
        <dbReference type="Proteomes" id="UP000222087"/>
    </source>
</evidence>
<organism evidence="1 2">
    <name type="scientific">Arthrobacter phage Beans</name>
    <dbReference type="NCBI Taxonomy" id="2015815"/>
    <lineage>
        <taxon>Viruses</taxon>
        <taxon>Duplodnaviria</taxon>
        <taxon>Heunggongvirae</taxon>
        <taxon>Uroviricota</taxon>
        <taxon>Caudoviricetes</taxon>
        <taxon>Berryhillviridae</taxon>
        <taxon>Jawnskivirus</taxon>
        <taxon>Jawnskivirus beans</taxon>
        <taxon>Marthavirus beans</taxon>
    </lineage>
</organism>
<keyword evidence="2" id="KW-1185">Reference proteome</keyword>
<dbReference type="Proteomes" id="UP000222087">
    <property type="component" value="Segment"/>
</dbReference>
<proteinExistence type="predicted"/>
<evidence type="ECO:0000313" key="1">
    <source>
        <dbReference type="EMBL" id="ASR84742.1"/>
    </source>
</evidence>